<dbReference type="Proteomes" id="UP000366051">
    <property type="component" value="Chromosome"/>
</dbReference>
<evidence type="ECO:0000313" key="2">
    <source>
        <dbReference type="Proteomes" id="UP000366051"/>
    </source>
</evidence>
<dbReference type="OrthoDB" id="9807346at2"/>
<gene>
    <name evidence="1" type="ORF">FTV88_1078</name>
</gene>
<dbReference type="EMBL" id="CP045875">
    <property type="protein sequence ID" value="QGG47230.1"/>
    <property type="molecule type" value="Genomic_DNA"/>
</dbReference>
<dbReference type="AlphaFoldDB" id="A0A5Q2N4P3"/>
<reference evidence="2" key="1">
    <citation type="submission" date="2019-11" db="EMBL/GenBank/DDBJ databases">
        <title>Genome sequence of Heliorestis convoluta strain HH, an alkaliphilic and minimalistic phototrophic bacterium from a soda lake in Egypt.</title>
        <authorList>
            <person name="Dewey E.D."/>
            <person name="Stokes L.M."/>
            <person name="Burchell B.M."/>
            <person name="Shaffer K.N."/>
            <person name="Huntington A.M."/>
            <person name="Baker J.M."/>
            <person name="Nadendla S."/>
            <person name="Giglio M.G."/>
            <person name="Touchman J.W."/>
            <person name="Blankenship R.E."/>
            <person name="Madigan M.T."/>
            <person name="Sattley W.M."/>
        </authorList>
    </citation>
    <scope>NUCLEOTIDE SEQUENCE [LARGE SCALE GENOMIC DNA]</scope>
    <source>
        <strain evidence="2">HH</strain>
    </source>
</reference>
<name>A0A5Q2N4P3_9FIRM</name>
<dbReference type="KEGG" id="hcv:FTV88_1078"/>
<organism evidence="1 2">
    <name type="scientific">Heliorestis convoluta</name>
    <dbReference type="NCBI Taxonomy" id="356322"/>
    <lineage>
        <taxon>Bacteria</taxon>
        <taxon>Bacillati</taxon>
        <taxon>Bacillota</taxon>
        <taxon>Clostridia</taxon>
        <taxon>Eubacteriales</taxon>
        <taxon>Heliobacteriaceae</taxon>
        <taxon>Heliorestis</taxon>
    </lineage>
</organism>
<keyword evidence="2" id="KW-1185">Reference proteome</keyword>
<accession>A0A5Q2N4P3</accession>
<sequence>MTNKDNRPIAREKKRINCLRCEHFYITWEDRHPRGCRLLNFKTAHMPSLVVFQSCGHPCTGFQEKKGK</sequence>
<protein>
    <submittedName>
        <fullName evidence="1">Uracil-DNA glycosylase</fullName>
    </submittedName>
</protein>
<proteinExistence type="predicted"/>
<evidence type="ECO:0000313" key="1">
    <source>
        <dbReference type="EMBL" id="QGG47230.1"/>
    </source>
</evidence>